<keyword evidence="3" id="KW-1185">Reference proteome</keyword>
<feature type="region of interest" description="Disordered" evidence="1">
    <location>
        <begin position="1"/>
        <end position="62"/>
    </location>
</feature>
<sequence>MKERQLARREEGERDEKREPANHHHLPPPLPSLPAQSTASLQAIHNSSQKSTNPSSDPQARLCPGKQAYRQVTAAARELQLSECHDSKTPPRLPPRHEMKDLLLPAGQQTAGLLLCLLRQLLGRPVFWQVEQLSVLCAA</sequence>
<comment type="caution">
    <text evidence="2">The sequence shown here is derived from an EMBL/GenBank/DDBJ whole genome shotgun (WGS) entry which is preliminary data.</text>
</comment>
<feature type="compositionally biased region" description="Basic and acidic residues" evidence="1">
    <location>
        <begin position="1"/>
        <end position="22"/>
    </location>
</feature>
<evidence type="ECO:0000313" key="3">
    <source>
        <dbReference type="Proteomes" id="UP001221413"/>
    </source>
</evidence>
<organism evidence="2 3">
    <name type="scientific">Drechslerella dactyloides</name>
    <name type="common">Nematode-trapping fungus</name>
    <name type="synonym">Arthrobotrys dactyloides</name>
    <dbReference type="NCBI Taxonomy" id="74499"/>
    <lineage>
        <taxon>Eukaryota</taxon>
        <taxon>Fungi</taxon>
        <taxon>Dikarya</taxon>
        <taxon>Ascomycota</taxon>
        <taxon>Pezizomycotina</taxon>
        <taxon>Orbiliomycetes</taxon>
        <taxon>Orbiliales</taxon>
        <taxon>Orbiliaceae</taxon>
        <taxon>Drechslerella</taxon>
    </lineage>
</organism>
<dbReference type="AlphaFoldDB" id="A0AAD6J5G9"/>
<feature type="compositionally biased region" description="Polar residues" evidence="1">
    <location>
        <begin position="41"/>
        <end position="58"/>
    </location>
</feature>
<proteinExistence type="predicted"/>
<gene>
    <name evidence="2" type="ORF">Dda_1041</name>
</gene>
<accession>A0AAD6J5G9</accession>
<evidence type="ECO:0000256" key="1">
    <source>
        <dbReference type="SAM" id="MobiDB-lite"/>
    </source>
</evidence>
<name>A0AAD6J5G9_DREDA</name>
<protein>
    <submittedName>
        <fullName evidence="2">Uncharacterized protein</fullName>
    </submittedName>
</protein>
<dbReference type="EMBL" id="JAQGDS010000001">
    <property type="protein sequence ID" value="KAJ6264888.1"/>
    <property type="molecule type" value="Genomic_DNA"/>
</dbReference>
<evidence type="ECO:0000313" key="2">
    <source>
        <dbReference type="EMBL" id="KAJ6264888.1"/>
    </source>
</evidence>
<dbReference type="Proteomes" id="UP001221413">
    <property type="component" value="Unassembled WGS sequence"/>
</dbReference>
<reference evidence="2" key="1">
    <citation type="submission" date="2023-01" db="EMBL/GenBank/DDBJ databases">
        <title>The chitinases involved in constricting ring structure development in the nematode-trapping fungus Drechslerella dactyloides.</title>
        <authorList>
            <person name="Wang R."/>
            <person name="Zhang L."/>
            <person name="Tang P."/>
            <person name="Li S."/>
            <person name="Liang L."/>
        </authorList>
    </citation>
    <scope>NUCLEOTIDE SEQUENCE</scope>
    <source>
        <strain evidence="2">YMF1.00031</strain>
    </source>
</reference>